<reference evidence="2 3" key="1">
    <citation type="journal article" date="2023" name="Commun. Biol.">
        <title>Genome analysis of Parmales, the sister group of diatoms, reveals the evolutionary specialization of diatoms from phago-mixotrophs to photoautotrophs.</title>
        <authorList>
            <person name="Ban H."/>
            <person name="Sato S."/>
            <person name="Yoshikawa S."/>
            <person name="Yamada K."/>
            <person name="Nakamura Y."/>
            <person name="Ichinomiya M."/>
            <person name="Sato N."/>
            <person name="Blanc-Mathieu R."/>
            <person name="Endo H."/>
            <person name="Kuwata A."/>
            <person name="Ogata H."/>
        </authorList>
    </citation>
    <scope>NUCLEOTIDE SEQUENCE [LARGE SCALE GENOMIC DNA]</scope>
</reference>
<evidence type="ECO:0000313" key="3">
    <source>
        <dbReference type="Proteomes" id="UP001165060"/>
    </source>
</evidence>
<dbReference type="Proteomes" id="UP001165060">
    <property type="component" value="Unassembled WGS sequence"/>
</dbReference>
<sequence>MVPLPAAFAAAPPPLPSSSASLSTLSTALSALTSLLSNWSSATTDCTTADVSRDLLEAKNKDQLLEKAATFALFDKDSAVMSCRESSTKVRKFISTLKNLDKEFKGLRDSVDDLDAYFALVDSYTSSVAAANSYSYMSSQDFSSMNGKKVTEDGGQQLNGGTDNMEAARAELERARAALQGVVEMAGATSEV</sequence>
<dbReference type="EMBL" id="BRYB01006505">
    <property type="protein sequence ID" value="GMI50449.1"/>
    <property type="molecule type" value="Genomic_DNA"/>
</dbReference>
<gene>
    <name evidence="2" type="ORF">TeGR_g1367</name>
</gene>
<comment type="caution">
    <text evidence="2">The sequence shown here is derived from an EMBL/GenBank/DDBJ whole genome shotgun (WGS) entry which is preliminary data.</text>
</comment>
<evidence type="ECO:0000313" key="2">
    <source>
        <dbReference type="EMBL" id="GMI50449.1"/>
    </source>
</evidence>
<evidence type="ECO:0000256" key="1">
    <source>
        <dbReference type="SAM" id="Coils"/>
    </source>
</evidence>
<name>A0ABQ6N9U2_9STRA</name>
<accession>A0ABQ6N9U2</accession>
<keyword evidence="1" id="KW-0175">Coiled coil</keyword>
<proteinExistence type="predicted"/>
<organism evidence="2 3">
    <name type="scientific">Tetraparma gracilis</name>
    <dbReference type="NCBI Taxonomy" id="2962635"/>
    <lineage>
        <taxon>Eukaryota</taxon>
        <taxon>Sar</taxon>
        <taxon>Stramenopiles</taxon>
        <taxon>Ochrophyta</taxon>
        <taxon>Bolidophyceae</taxon>
        <taxon>Parmales</taxon>
        <taxon>Triparmaceae</taxon>
        <taxon>Tetraparma</taxon>
    </lineage>
</organism>
<protein>
    <submittedName>
        <fullName evidence="2">Uncharacterized protein</fullName>
    </submittedName>
</protein>
<feature type="coiled-coil region" evidence="1">
    <location>
        <begin position="158"/>
        <end position="185"/>
    </location>
</feature>
<keyword evidence="3" id="KW-1185">Reference proteome</keyword>